<name>A0A1I6HJ09_9EURY</name>
<protein>
    <submittedName>
        <fullName evidence="1">HIT zinc finger</fullName>
    </submittedName>
</protein>
<dbReference type="STRING" id="555875.SAMN04488124_2289"/>
<dbReference type="Proteomes" id="UP000243250">
    <property type="component" value="Unassembled WGS sequence"/>
</dbReference>
<dbReference type="RefSeq" id="WP_089880776.1">
    <property type="nucleotide sequence ID" value="NZ_FOYS01000003.1"/>
</dbReference>
<evidence type="ECO:0000313" key="2">
    <source>
        <dbReference type="Proteomes" id="UP000243250"/>
    </source>
</evidence>
<dbReference type="AlphaFoldDB" id="A0A1I6HJ09"/>
<dbReference type="EMBL" id="FOYS01000003">
    <property type="protein sequence ID" value="SFR54290.1"/>
    <property type="molecule type" value="Genomic_DNA"/>
</dbReference>
<reference evidence="2" key="1">
    <citation type="submission" date="2016-10" db="EMBL/GenBank/DDBJ databases">
        <authorList>
            <person name="Varghese N."/>
            <person name="Submissions S."/>
        </authorList>
    </citation>
    <scope>NUCLEOTIDE SEQUENCE [LARGE SCALE GENOMIC DNA]</scope>
    <source>
        <strain evidence="2">CGMCC 1.8711</strain>
    </source>
</reference>
<organism evidence="1 2">
    <name type="scientific">Halogeometricum limi</name>
    <dbReference type="NCBI Taxonomy" id="555875"/>
    <lineage>
        <taxon>Archaea</taxon>
        <taxon>Methanobacteriati</taxon>
        <taxon>Methanobacteriota</taxon>
        <taxon>Stenosarchaea group</taxon>
        <taxon>Halobacteria</taxon>
        <taxon>Halobacteriales</taxon>
        <taxon>Haloferacaceae</taxon>
        <taxon>Halogeometricum</taxon>
    </lineage>
</organism>
<sequence length="65" mass="7014">MSVSGLCHVCEANEAEHTCPQCGTAVCDDHFRQTRGLCVRCVETAGRDDIANPGDGPDDDDIHRI</sequence>
<evidence type="ECO:0000313" key="1">
    <source>
        <dbReference type="EMBL" id="SFR54290.1"/>
    </source>
</evidence>
<dbReference type="OrthoDB" id="70008at2157"/>
<accession>A0A1I6HJ09</accession>
<gene>
    <name evidence="1" type="ORF">SAMN04488124_2289</name>
</gene>
<proteinExistence type="predicted"/>
<keyword evidence="2" id="KW-1185">Reference proteome</keyword>